<dbReference type="AlphaFoldDB" id="A0A9P6CE32"/>
<keyword evidence="3" id="KW-1185">Reference proteome</keyword>
<organism evidence="2 3">
    <name type="scientific">Collybia nuda</name>
    <dbReference type="NCBI Taxonomy" id="64659"/>
    <lineage>
        <taxon>Eukaryota</taxon>
        <taxon>Fungi</taxon>
        <taxon>Dikarya</taxon>
        <taxon>Basidiomycota</taxon>
        <taxon>Agaricomycotina</taxon>
        <taxon>Agaricomycetes</taxon>
        <taxon>Agaricomycetidae</taxon>
        <taxon>Agaricales</taxon>
        <taxon>Tricholomatineae</taxon>
        <taxon>Clitocybaceae</taxon>
        <taxon>Collybia</taxon>
    </lineage>
</organism>
<feature type="transmembrane region" description="Helical" evidence="1">
    <location>
        <begin position="92"/>
        <end position="112"/>
    </location>
</feature>
<accession>A0A9P6CE32</accession>
<evidence type="ECO:0000313" key="3">
    <source>
        <dbReference type="Proteomes" id="UP000807353"/>
    </source>
</evidence>
<dbReference type="EMBL" id="MU150271">
    <property type="protein sequence ID" value="KAF9462516.1"/>
    <property type="molecule type" value="Genomic_DNA"/>
</dbReference>
<evidence type="ECO:0000256" key="1">
    <source>
        <dbReference type="SAM" id="Phobius"/>
    </source>
</evidence>
<comment type="caution">
    <text evidence="2">The sequence shown here is derived from an EMBL/GenBank/DDBJ whole genome shotgun (WGS) entry which is preliminary data.</text>
</comment>
<name>A0A9P6CE32_9AGAR</name>
<keyword evidence="1" id="KW-0812">Transmembrane</keyword>
<proteinExistence type="predicted"/>
<keyword evidence="1" id="KW-1133">Transmembrane helix</keyword>
<evidence type="ECO:0000313" key="2">
    <source>
        <dbReference type="EMBL" id="KAF9462516.1"/>
    </source>
</evidence>
<gene>
    <name evidence="2" type="ORF">BDZ94DRAFT_721055</name>
</gene>
<dbReference type="Proteomes" id="UP000807353">
    <property type="component" value="Unassembled WGS sequence"/>
</dbReference>
<protein>
    <submittedName>
        <fullName evidence="2">Uncharacterized protein</fullName>
    </submittedName>
</protein>
<sequence>MKHKFSSAMSRICYPFQLCRELHRLGREECLGVLALLHIFNLITALNTPKIPISIPVVCKWCKEESWQRRWAPEVHYRILEPNLANKNTPHLMTYVITLLDMVFTLIFLSTLSI</sequence>
<reference evidence="2" key="1">
    <citation type="submission" date="2020-11" db="EMBL/GenBank/DDBJ databases">
        <authorList>
            <consortium name="DOE Joint Genome Institute"/>
            <person name="Ahrendt S."/>
            <person name="Riley R."/>
            <person name="Andreopoulos W."/>
            <person name="Labutti K."/>
            <person name="Pangilinan J."/>
            <person name="Ruiz-Duenas F.J."/>
            <person name="Barrasa J.M."/>
            <person name="Sanchez-Garcia M."/>
            <person name="Camarero S."/>
            <person name="Miyauchi S."/>
            <person name="Serrano A."/>
            <person name="Linde D."/>
            <person name="Babiker R."/>
            <person name="Drula E."/>
            <person name="Ayuso-Fernandez I."/>
            <person name="Pacheco R."/>
            <person name="Padilla G."/>
            <person name="Ferreira P."/>
            <person name="Barriuso J."/>
            <person name="Kellner H."/>
            <person name="Castanera R."/>
            <person name="Alfaro M."/>
            <person name="Ramirez L."/>
            <person name="Pisabarro A.G."/>
            <person name="Kuo A."/>
            <person name="Tritt A."/>
            <person name="Lipzen A."/>
            <person name="He G."/>
            <person name="Yan M."/>
            <person name="Ng V."/>
            <person name="Cullen D."/>
            <person name="Martin F."/>
            <person name="Rosso M.-N."/>
            <person name="Henrissat B."/>
            <person name="Hibbett D."/>
            <person name="Martinez A.T."/>
            <person name="Grigoriev I.V."/>
        </authorList>
    </citation>
    <scope>NUCLEOTIDE SEQUENCE</scope>
    <source>
        <strain evidence="2">CBS 247.69</strain>
    </source>
</reference>
<keyword evidence="1" id="KW-0472">Membrane</keyword>